<feature type="binding site" evidence="7">
    <location>
        <begin position="192"/>
        <end position="193"/>
    </location>
    <ligand>
        <name>substrate</name>
    </ligand>
</feature>
<comment type="catalytic activity">
    <reaction evidence="7">
        <text>ITP + H2O = IMP + diphosphate + H(+)</text>
        <dbReference type="Rhea" id="RHEA:29399"/>
        <dbReference type="ChEBI" id="CHEBI:15377"/>
        <dbReference type="ChEBI" id="CHEBI:15378"/>
        <dbReference type="ChEBI" id="CHEBI:33019"/>
        <dbReference type="ChEBI" id="CHEBI:58053"/>
        <dbReference type="ChEBI" id="CHEBI:61402"/>
        <dbReference type="EC" id="3.6.1.66"/>
    </reaction>
</comment>
<dbReference type="EMBL" id="JAFHAP010000010">
    <property type="protein sequence ID" value="MBN2910226.1"/>
    <property type="molecule type" value="Genomic_DNA"/>
</dbReference>
<organism evidence="9 10">
    <name type="scientific">Polycladomyces zharkentensis</name>
    <dbReference type="NCBI Taxonomy" id="2807616"/>
    <lineage>
        <taxon>Bacteria</taxon>
        <taxon>Bacillati</taxon>
        <taxon>Bacillota</taxon>
        <taxon>Bacilli</taxon>
        <taxon>Bacillales</taxon>
        <taxon>Thermoactinomycetaceae</taxon>
        <taxon>Polycladomyces</taxon>
    </lineage>
</organism>
<feature type="binding site" evidence="7">
    <location>
        <begin position="18"/>
        <end position="23"/>
    </location>
    <ligand>
        <name>substrate</name>
    </ligand>
</feature>
<evidence type="ECO:0000313" key="9">
    <source>
        <dbReference type="EMBL" id="MBN2910226.1"/>
    </source>
</evidence>
<feature type="binding site" evidence="7">
    <location>
        <position position="187"/>
    </location>
    <ligand>
        <name>substrate</name>
    </ligand>
</feature>
<comment type="similarity">
    <text evidence="1 7 8">Belongs to the HAM1 NTPase family.</text>
</comment>
<evidence type="ECO:0000256" key="2">
    <source>
        <dbReference type="ARBA" id="ARBA00022723"/>
    </source>
</evidence>
<keyword evidence="3 7" id="KW-0547">Nucleotide-binding</keyword>
<proteinExistence type="inferred from homology"/>
<evidence type="ECO:0000256" key="8">
    <source>
        <dbReference type="RuleBase" id="RU003781"/>
    </source>
</evidence>
<dbReference type="SUPFAM" id="SSF52972">
    <property type="entry name" value="ITPase-like"/>
    <property type="match status" value="1"/>
</dbReference>
<comment type="cofactor">
    <cofactor evidence="7">
        <name>Mg(2+)</name>
        <dbReference type="ChEBI" id="CHEBI:18420"/>
    </cofactor>
    <text evidence="7">Binds 1 Mg(2+) ion per subunit.</text>
</comment>
<comment type="caution">
    <text evidence="9">The sequence shown here is derived from an EMBL/GenBank/DDBJ whole genome shotgun (WGS) entry which is preliminary data.</text>
</comment>
<evidence type="ECO:0000256" key="3">
    <source>
        <dbReference type="ARBA" id="ARBA00022741"/>
    </source>
</evidence>
<dbReference type="NCBIfam" id="TIGR00042">
    <property type="entry name" value="RdgB/HAM1 family non-canonical purine NTP pyrophosphatase"/>
    <property type="match status" value="1"/>
</dbReference>
<feature type="binding site" evidence="7">
    <location>
        <begin position="164"/>
        <end position="167"/>
    </location>
    <ligand>
        <name>substrate</name>
    </ligand>
</feature>
<dbReference type="InterPro" id="IPR020922">
    <property type="entry name" value="dITP/XTP_pyrophosphatase"/>
</dbReference>
<dbReference type="EC" id="3.6.1.66" evidence="7"/>
<reference evidence="9" key="1">
    <citation type="journal article" date="2024" name="Int. J. Syst. Evol. Microbiol.">
        <title>Polycladomyces zharkentensis sp. nov., a novel thermophilic cellulose- and starch-degrading member of the Bacillota from a geothermal aquifer in Kazakhstan.</title>
        <authorList>
            <person name="Mashzhan A."/>
            <person name="Kistaubayeva A."/>
            <person name="Javier-Lopez R."/>
            <person name="Bissenova U."/>
            <person name="Bissenbay A."/>
            <person name="Birkeland N.K."/>
        </authorList>
    </citation>
    <scope>NUCLEOTIDE SEQUENCE</scope>
    <source>
        <strain evidence="9">ZKZ2T</strain>
    </source>
</reference>
<evidence type="ECO:0000256" key="5">
    <source>
        <dbReference type="ARBA" id="ARBA00022842"/>
    </source>
</evidence>
<comment type="catalytic activity">
    <reaction evidence="7">
        <text>XTP + H2O = XMP + diphosphate + H(+)</text>
        <dbReference type="Rhea" id="RHEA:28610"/>
        <dbReference type="ChEBI" id="CHEBI:15377"/>
        <dbReference type="ChEBI" id="CHEBI:15378"/>
        <dbReference type="ChEBI" id="CHEBI:33019"/>
        <dbReference type="ChEBI" id="CHEBI:57464"/>
        <dbReference type="ChEBI" id="CHEBI:61314"/>
        <dbReference type="EC" id="3.6.1.66"/>
    </reaction>
</comment>
<dbReference type="Pfam" id="PF01725">
    <property type="entry name" value="Ham1p_like"/>
    <property type="match status" value="1"/>
</dbReference>
<evidence type="ECO:0000256" key="4">
    <source>
        <dbReference type="ARBA" id="ARBA00022801"/>
    </source>
</evidence>
<gene>
    <name evidence="9" type="ORF">JQC72_12010</name>
</gene>
<comment type="catalytic activity">
    <reaction evidence="7">
        <text>dITP + H2O = dIMP + diphosphate + H(+)</text>
        <dbReference type="Rhea" id="RHEA:28342"/>
        <dbReference type="ChEBI" id="CHEBI:15377"/>
        <dbReference type="ChEBI" id="CHEBI:15378"/>
        <dbReference type="ChEBI" id="CHEBI:33019"/>
        <dbReference type="ChEBI" id="CHEBI:61194"/>
        <dbReference type="ChEBI" id="CHEBI:61382"/>
        <dbReference type="EC" id="3.6.1.66"/>
    </reaction>
</comment>
<comment type="function">
    <text evidence="7">Pyrophosphatase that catalyzes the hydrolysis of nucleoside triphosphates to their monophosphate derivatives, with a high preference for the non-canonical purine nucleotides XTP (xanthosine triphosphate), dITP (deoxyinosine triphosphate) and ITP. Seems to function as a house-cleaning enzyme that removes non-canonical purine nucleotides from the nucleotide pool, thus preventing their incorporation into DNA/RNA and avoiding chromosomal lesions.</text>
</comment>
<keyword evidence="10" id="KW-1185">Reference proteome</keyword>
<feature type="active site" description="Proton acceptor" evidence="7">
    <location>
        <position position="81"/>
    </location>
</feature>
<evidence type="ECO:0000256" key="1">
    <source>
        <dbReference type="ARBA" id="ARBA00008023"/>
    </source>
</evidence>
<protein>
    <recommendedName>
        <fullName evidence="7">dITP/XTP pyrophosphatase</fullName>
        <ecNumber evidence="7">3.6.1.66</ecNumber>
    </recommendedName>
    <alternativeName>
        <fullName evidence="7">Non-canonical purine NTP pyrophosphatase</fullName>
    </alternativeName>
    <alternativeName>
        <fullName evidence="7">Non-standard purine NTP pyrophosphatase</fullName>
    </alternativeName>
    <alternativeName>
        <fullName evidence="7">Nucleoside-triphosphate diphosphatase</fullName>
    </alternativeName>
    <alternativeName>
        <fullName evidence="7">Nucleoside-triphosphate pyrophosphatase</fullName>
        <shortName evidence="7">NTPase</shortName>
    </alternativeName>
</protein>
<keyword evidence="5 7" id="KW-0460">Magnesium</keyword>
<accession>A0ABS2WL77</accession>
<dbReference type="GO" id="GO:0036220">
    <property type="term" value="F:ITP diphosphatase activity"/>
    <property type="evidence" value="ECO:0007669"/>
    <property type="project" value="UniProtKB-EC"/>
</dbReference>
<dbReference type="NCBIfam" id="NF011397">
    <property type="entry name" value="PRK14822.1"/>
    <property type="match status" value="1"/>
</dbReference>
<feature type="binding site" evidence="7">
    <location>
        <position position="81"/>
    </location>
    <ligand>
        <name>Mg(2+)</name>
        <dbReference type="ChEBI" id="CHEBI:18420"/>
    </ligand>
</feature>
<comment type="subunit">
    <text evidence="7">Homodimer.</text>
</comment>
<dbReference type="InterPro" id="IPR002637">
    <property type="entry name" value="RdgB/HAM1"/>
</dbReference>
<dbReference type="RefSeq" id="WP_205495976.1">
    <property type="nucleotide sequence ID" value="NZ_JAFHAP010000010.1"/>
</dbReference>
<dbReference type="Gene3D" id="3.90.950.10">
    <property type="match status" value="1"/>
</dbReference>
<keyword evidence="4 7" id="KW-0378">Hydrolase</keyword>
<keyword evidence="6 7" id="KW-0546">Nucleotide metabolism</keyword>
<dbReference type="InterPro" id="IPR029001">
    <property type="entry name" value="ITPase-like_fam"/>
</dbReference>
<sequence length="210" mass="23232">MKAQRNSSWRWPDVVLATRNRHKTNEFDAVLRRELGLPVVDLTQATGVPDIVEDGDTFEANAIKKAETAMRALDRPVIADDSGLVVPALNGAPGVYSARYAGPDATDEDNNRKLLAELSCKPDKSRDAMFVCVIALAVPGEETRVVRGECHGRIADQPRGAYGFGYDPLFFVPEEGKTMAELPPERKNEISHRARAIQKLLELFRSQFAL</sequence>
<evidence type="ECO:0000313" key="10">
    <source>
        <dbReference type="Proteomes" id="UP001177120"/>
    </source>
</evidence>
<feature type="binding site" evidence="7">
    <location>
        <position position="82"/>
    </location>
    <ligand>
        <name>substrate</name>
    </ligand>
</feature>
<evidence type="ECO:0000256" key="7">
    <source>
        <dbReference type="HAMAP-Rule" id="MF_01405"/>
    </source>
</evidence>
<name>A0ABS2WL77_9BACL</name>
<dbReference type="CDD" id="cd00515">
    <property type="entry name" value="HAM1"/>
    <property type="match status" value="1"/>
</dbReference>
<dbReference type="PANTHER" id="PTHR11067">
    <property type="entry name" value="INOSINE TRIPHOSPHATE PYROPHOSPHATASE/HAM1 PROTEIN"/>
    <property type="match status" value="1"/>
</dbReference>
<dbReference type="Proteomes" id="UP001177120">
    <property type="component" value="Unassembled WGS sequence"/>
</dbReference>
<keyword evidence="2 7" id="KW-0479">Metal-binding</keyword>
<dbReference type="PANTHER" id="PTHR11067:SF9">
    <property type="entry name" value="INOSINE TRIPHOSPHATE PYROPHOSPHATASE"/>
    <property type="match status" value="1"/>
</dbReference>
<comment type="caution">
    <text evidence="7">Lacks conserved residue(s) required for the propagation of feature annotation.</text>
</comment>
<dbReference type="HAMAP" id="MF_01405">
    <property type="entry name" value="Non_canon_purine_NTPase"/>
    <property type="match status" value="1"/>
</dbReference>
<evidence type="ECO:0000256" key="6">
    <source>
        <dbReference type="ARBA" id="ARBA00023080"/>
    </source>
</evidence>